<dbReference type="OrthoDB" id="9778870at2"/>
<organism evidence="4 5">
    <name type="scientific">Phyllobacterium sophorae</name>
    <dbReference type="NCBI Taxonomy" id="1520277"/>
    <lineage>
        <taxon>Bacteria</taxon>
        <taxon>Pseudomonadati</taxon>
        <taxon>Pseudomonadota</taxon>
        <taxon>Alphaproteobacteria</taxon>
        <taxon>Hyphomicrobiales</taxon>
        <taxon>Phyllobacteriaceae</taxon>
        <taxon>Phyllobacterium</taxon>
    </lineage>
</organism>
<dbReference type="Pfam" id="PF00005">
    <property type="entry name" value="ABC_tran"/>
    <property type="match status" value="1"/>
</dbReference>
<evidence type="ECO:0000259" key="3">
    <source>
        <dbReference type="PROSITE" id="PS50893"/>
    </source>
</evidence>
<reference evidence="5" key="1">
    <citation type="submission" date="2017-11" db="EMBL/GenBank/DDBJ databases">
        <authorList>
            <person name="Kuznetsova I."/>
            <person name="Sazanova A."/>
            <person name="Chirak E."/>
            <person name="Safronova V."/>
            <person name="Willems A."/>
        </authorList>
    </citation>
    <scope>NUCLEOTIDE SEQUENCE [LARGE SCALE GENOMIC DNA]</scope>
    <source>
        <strain evidence="5">CCBAU 03422</strain>
    </source>
</reference>
<dbReference type="PROSITE" id="PS50893">
    <property type="entry name" value="ABC_TRANSPORTER_2"/>
    <property type="match status" value="1"/>
</dbReference>
<protein>
    <submittedName>
        <fullName evidence="4">ABC transporter ATP-binding protein</fullName>
    </submittedName>
</protein>
<dbReference type="SUPFAM" id="SSF52540">
    <property type="entry name" value="P-loop containing nucleoside triphosphate hydrolases"/>
    <property type="match status" value="1"/>
</dbReference>
<evidence type="ECO:0000313" key="4">
    <source>
        <dbReference type="EMBL" id="PSH61953.1"/>
    </source>
</evidence>
<proteinExistence type="predicted"/>
<evidence type="ECO:0000256" key="2">
    <source>
        <dbReference type="ARBA" id="ARBA00022840"/>
    </source>
</evidence>
<accession>A0A2P7B669</accession>
<dbReference type="InterPro" id="IPR050683">
    <property type="entry name" value="Bact_Polysacc_Export_ATP-bd"/>
</dbReference>
<dbReference type="CDD" id="cd03220">
    <property type="entry name" value="ABC_KpsT_Wzt"/>
    <property type="match status" value="1"/>
</dbReference>
<dbReference type="InterPro" id="IPR003439">
    <property type="entry name" value="ABC_transporter-like_ATP-bd"/>
</dbReference>
<feature type="domain" description="ABC transporter" evidence="3">
    <location>
        <begin position="23"/>
        <end position="249"/>
    </location>
</feature>
<dbReference type="GO" id="GO:0005524">
    <property type="term" value="F:ATP binding"/>
    <property type="evidence" value="ECO:0007669"/>
    <property type="project" value="UniProtKB-KW"/>
</dbReference>
<evidence type="ECO:0000256" key="1">
    <source>
        <dbReference type="ARBA" id="ARBA00022741"/>
    </source>
</evidence>
<dbReference type="Proteomes" id="UP000241764">
    <property type="component" value="Unassembled WGS sequence"/>
</dbReference>
<dbReference type="InterPro" id="IPR027417">
    <property type="entry name" value="P-loop_NTPase"/>
</dbReference>
<dbReference type="EMBL" id="PGGM01000011">
    <property type="protein sequence ID" value="PSH61953.1"/>
    <property type="molecule type" value="Genomic_DNA"/>
</dbReference>
<dbReference type="GO" id="GO:0016887">
    <property type="term" value="F:ATP hydrolysis activity"/>
    <property type="evidence" value="ECO:0007669"/>
    <property type="project" value="InterPro"/>
</dbReference>
<name>A0A2P7B669_9HYPH</name>
<evidence type="ECO:0000313" key="5">
    <source>
        <dbReference type="Proteomes" id="UP000241764"/>
    </source>
</evidence>
<dbReference type="GO" id="GO:0140359">
    <property type="term" value="F:ABC-type transporter activity"/>
    <property type="evidence" value="ECO:0007669"/>
    <property type="project" value="InterPro"/>
</dbReference>
<comment type="caution">
    <text evidence="4">The sequence shown here is derived from an EMBL/GenBank/DDBJ whole genome shotgun (WGS) entry which is preliminary data.</text>
</comment>
<dbReference type="PANTHER" id="PTHR46743:SF3">
    <property type="entry name" value="ABC-TYPE POLYSACCHARIDE_POLYOL PHOSPHATE TRANSPORT SYSTEM, ATPASE COMPONENT"/>
    <property type="match status" value="1"/>
</dbReference>
<dbReference type="Gene3D" id="3.40.50.300">
    <property type="entry name" value="P-loop containing nucleotide triphosphate hydrolases"/>
    <property type="match status" value="1"/>
</dbReference>
<dbReference type="RefSeq" id="WP_106666127.1">
    <property type="nucleotide sequence ID" value="NZ_PGGM01000011.1"/>
</dbReference>
<keyword evidence="5" id="KW-1185">Reference proteome</keyword>
<dbReference type="PANTHER" id="PTHR46743">
    <property type="entry name" value="TEICHOIC ACIDS EXPORT ATP-BINDING PROTEIN TAGH"/>
    <property type="match status" value="1"/>
</dbReference>
<dbReference type="GO" id="GO:0016020">
    <property type="term" value="C:membrane"/>
    <property type="evidence" value="ECO:0007669"/>
    <property type="project" value="InterPro"/>
</dbReference>
<gene>
    <name evidence="4" type="ORF">CU103_20800</name>
</gene>
<keyword evidence="2 4" id="KW-0067">ATP-binding</keyword>
<dbReference type="SMART" id="SM00382">
    <property type="entry name" value="AAA"/>
    <property type="match status" value="1"/>
</dbReference>
<keyword evidence="1" id="KW-0547">Nucleotide-binding</keyword>
<dbReference type="AlphaFoldDB" id="A0A2P7B669"/>
<dbReference type="InterPro" id="IPR003593">
    <property type="entry name" value="AAA+_ATPase"/>
</dbReference>
<sequence>MTSMLLENVTVDFPIYNAKSRSLKNQVISLATGGTIGANSEGHVIIRGLENINLSLKEGERLGLIGHNGSGKTTLLRVMSGVYYPSGGNISIDGKCTSLINISLGIDPEATGRENIGIRGALLGFKKRELAERQAEIEDFSELGSFLDMPVRTYSTGMQLRLAFSISTVIQPEILIMDEWLATGDEGFHHKANERLHDLVNKTKILIIASHSRELLLKNCTRIVWLEHGKIRMDADAETVANAYFGHHQ</sequence>
<dbReference type="InterPro" id="IPR015860">
    <property type="entry name" value="ABC_transpr_TagH-like"/>
</dbReference>